<evidence type="ECO:0000256" key="5">
    <source>
        <dbReference type="ARBA" id="ARBA00023284"/>
    </source>
</evidence>
<dbReference type="OrthoDB" id="418495at2759"/>
<accession>A0A1E7FZA0</accession>
<gene>
    <name evidence="8" type="ORF">FRACYDRAFT_178883</name>
</gene>
<dbReference type="Pfam" id="PF00462">
    <property type="entry name" value="Glutaredoxin"/>
    <property type="match status" value="1"/>
</dbReference>
<feature type="region of interest" description="Disordered" evidence="6">
    <location>
        <begin position="1"/>
        <end position="22"/>
    </location>
</feature>
<dbReference type="Gene3D" id="3.40.30.10">
    <property type="entry name" value="Glutaredoxin"/>
    <property type="match status" value="1"/>
</dbReference>
<sequence>MSPSPSTTSTSPSPSTSTTSTALNESLLDTIQTRIKIGQESKKAGYGFKQMMADVIAGDDYNENEISNTIEETISSAPCVMYTWESSPSCKKAIEAFEIINANVKIVRLDDPWTEGNPIRAVLGRSIGRSSVPFIFINGQYIGGYDGGIENDNNDASGMLNLAFQGKLRDMLNDAGAMN</sequence>
<evidence type="ECO:0000256" key="2">
    <source>
        <dbReference type="ARBA" id="ARBA00022448"/>
    </source>
</evidence>
<dbReference type="PROSITE" id="PS51354">
    <property type="entry name" value="GLUTAREDOXIN_2"/>
    <property type="match status" value="1"/>
</dbReference>
<keyword evidence="9" id="KW-1185">Reference proteome</keyword>
<keyword evidence="2" id="KW-0813">Transport</keyword>
<keyword evidence="5" id="KW-0676">Redox-active center</keyword>
<evidence type="ECO:0000256" key="4">
    <source>
        <dbReference type="ARBA" id="ARBA00023157"/>
    </source>
</evidence>
<dbReference type="AlphaFoldDB" id="A0A1E7FZA0"/>
<evidence type="ECO:0000313" key="8">
    <source>
        <dbReference type="EMBL" id="OEU23133.1"/>
    </source>
</evidence>
<dbReference type="GO" id="GO:0015035">
    <property type="term" value="F:protein-disulfide reductase activity"/>
    <property type="evidence" value="ECO:0007669"/>
    <property type="project" value="TreeGrafter"/>
</dbReference>
<dbReference type="GO" id="GO:0005739">
    <property type="term" value="C:mitochondrion"/>
    <property type="evidence" value="ECO:0007669"/>
    <property type="project" value="TreeGrafter"/>
</dbReference>
<name>A0A1E7FZA0_9STRA</name>
<dbReference type="SUPFAM" id="SSF52833">
    <property type="entry name" value="Thioredoxin-like"/>
    <property type="match status" value="1"/>
</dbReference>
<dbReference type="Proteomes" id="UP000095751">
    <property type="component" value="Unassembled WGS sequence"/>
</dbReference>
<dbReference type="PANTHER" id="PTHR46679">
    <property type="match status" value="1"/>
</dbReference>
<organism evidence="8 9">
    <name type="scientific">Fragilariopsis cylindrus CCMP1102</name>
    <dbReference type="NCBI Taxonomy" id="635003"/>
    <lineage>
        <taxon>Eukaryota</taxon>
        <taxon>Sar</taxon>
        <taxon>Stramenopiles</taxon>
        <taxon>Ochrophyta</taxon>
        <taxon>Bacillariophyta</taxon>
        <taxon>Bacillariophyceae</taxon>
        <taxon>Bacillariophycidae</taxon>
        <taxon>Bacillariales</taxon>
        <taxon>Bacillariaceae</taxon>
        <taxon>Fragilariopsis</taxon>
    </lineage>
</organism>
<dbReference type="KEGG" id="fcy:FRACYDRAFT_178883"/>
<feature type="domain" description="Glutaredoxin" evidence="7">
    <location>
        <begin position="80"/>
        <end position="142"/>
    </location>
</feature>
<reference evidence="8 9" key="1">
    <citation type="submission" date="2016-09" db="EMBL/GenBank/DDBJ databases">
        <title>Extensive genetic diversity and differential bi-allelic expression allows diatom success in the polar Southern Ocean.</title>
        <authorList>
            <consortium name="DOE Joint Genome Institute"/>
            <person name="Mock T."/>
            <person name="Otillar R.P."/>
            <person name="Strauss J."/>
            <person name="Dupont C."/>
            <person name="Frickenhaus S."/>
            <person name="Maumus F."/>
            <person name="Mcmullan M."/>
            <person name="Sanges R."/>
            <person name="Schmutz J."/>
            <person name="Toseland A."/>
            <person name="Valas R."/>
            <person name="Veluchamy A."/>
            <person name="Ward B.J."/>
            <person name="Allen A."/>
            <person name="Barry K."/>
            <person name="Falciatore A."/>
            <person name="Ferrante M."/>
            <person name="Fortunato A.E."/>
            <person name="Gloeckner G."/>
            <person name="Gruber A."/>
            <person name="Hipkin R."/>
            <person name="Janech M."/>
            <person name="Kroth P."/>
            <person name="Leese F."/>
            <person name="Lindquist E."/>
            <person name="Lyon B.R."/>
            <person name="Martin J."/>
            <person name="Mayer C."/>
            <person name="Parker M."/>
            <person name="Quesneville H."/>
            <person name="Raymond J."/>
            <person name="Uhlig C."/>
            <person name="Valentin K.U."/>
            <person name="Worden A.Z."/>
            <person name="Armbrust E.V."/>
            <person name="Bowler C."/>
            <person name="Green B."/>
            <person name="Moulton V."/>
            <person name="Van Oosterhout C."/>
            <person name="Grigoriev I."/>
        </authorList>
    </citation>
    <scope>NUCLEOTIDE SEQUENCE [LARGE SCALE GENOMIC DNA]</scope>
    <source>
        <strain evidence="8 9">CCMP1102</strain>
    </source>
</reference>
<evidence type="ECO:0000256" key="6">
    <source>
        <dbReference type="SAM" id="MobiDB-lite"/>
    </source>
</evidence>
<dbReference type="InParanoid" id="A0A1E7FZA0"/>
<dbReference type="InterPro" id="IPR036249">
    <property type="entry name" value="Thioredoxin-like_sf"/>
</dbReference>
<dbReference type="PANTHER" id="PTHR46679:SF1">
    <property type="entry name" value="GLUTAREDOXIN-2, MITOCHONDRIAL"/>
    <property type="match status" value="1"/>
</dbReference>
<proteinExistence type="inferred from homology"/>
<dbReference type="EMBL" id="KV784353">
    <property type="protein sequence ID" value="OEU23133.1"/>
    <property type="molecule type" value="Genomic_DNA"/>
</dbReference>
<keyword evidence="4" id="KW-1015">Disulfide bond</keyword>
<keyword evidence="3" id="KW-0249">Electron transport</keyword>
<comment type="similarity">
    <text evidence="1">Belongs to the glutaredoxin family.</text>
</comment>
<evidence type="ECO:0000313" key="9">
    <source>
        <dbReference type="Proteomes" id="UP000095751"/>
    </source>
</evidence>
<evidence type="ECO:0000259" key="7">
    <source>
        <dbReference type="Pfam" id="PF00462"/>
    </source>
</evidence>
<feature type="compositionally biased region" description="Low complexity" evidence="6">
    <location>
        <begin position="1"/>
        <end position="21"/>
    </location>
</feature>
<evidence type="ECO:0000256" key="1">
    <source>
        <dbReference type="ARBA" id="ARBA00007787"/>
    </source>
</evidence>
<evidence type="ECO:0000256" key="3">
    <source>
        <dbReference type="ARBA" id="ARBA00022982"/>
    </source>
</evidence>
<dbReference type="InterPro" id="IPR002109">
    <property type="entry name" value="Glutaredoxin"/>
</dbReference>
<protein>
    <recommendedName>
        <fullName evidence="7">Glutaredoxin domain-containing protein</fullName>
    </recommendedName>
</protein>